<dbReference type="VEuPathDB" id="VectorBase:ASIC008978"/>
<dbReference type="EMBL" id="KE525092">
    <property type="protein sequence ID" value="KFB41379.1"/>
    <property type="molecule type" value="Genomic_DNA"/>
</dbReference>
<dbReference type="EMBL" id="ATLV01016487">
    <property type="status" value="NOT_ANNOTATED_CDS"/>
    <property type="molecule type" value="Genomic_DNA"/>
</dbReference>
<evidence type="ECO:0000313" key="3">
    <source>
        <dbReference type="Proteomes" id="UP000030765"/>
    </source>
</evidence>
<evidence type="ECO:0000313" key="2">
    <source>
        <dbReference type="EnsemblMetazoa" id="ASIC008978-PA"/>
    </source>
</evidence>
<protein>
    <submittedName>
        <fullName evidence="1 2">Uncharacterized protein</fullName>
    </submittedName>
</protein>
<evidence type="ECO:0000313" key="1">
    <source>
        <dbReference type="EMBL" id="KFB41379.1"/>
    </source>
</evidence>
<sequence>MYVMESFGVFLVPDAWYPLEAIHHHFPVPEKVTVVNVLLPVMQNGPDLLVHLCLVYTDKRDHKPDQRPQRLVTGGNSQQEWYIGCPVDATSRH</sequence>
<reference evidence="2" key="2">
    <citation type="submission" date="2020-05" db="UniProtKB">
        <authorList>
            <consortium name="EnsemblMetazoa"/>
        </authorList>
    </citation>
    <scope>IDENTIFICATION</scope>
</reference>
<name>A0A084VTT5_ANOSI</name>
<dbReference type="Proteomes" id="UP000030765">
    <property type="component" value="Unassembled WGS sequence"/>
</dbReference>
<accession>A0A084VTT5</accession>
<proteinExistence type="predicted"/>
<keyword evidence="3" id="KW-1185">Reference proteome</keyword>
<reference evidence="1 3" key="1">
    <citation type="journal article" date="2014" name="BMC Genomics">
        <title>Genome sequence of Anopheles sinensis provides insight into genetics basis of mosquito competence for malaria parasites.</title>
        <authorList>
            <person name="Zhou D."/>
            <person name="Zhang D."/>
            <person name="Ding G."/>
            <person name="Shi L."/>
            <person name="Hou Q."/>
            <person name="Ye Y."/>
            <person name="Xu Y."/>
            <person name="Zhou H."/>
            <person name="Xiong C."/>
            <person name="Li S."/>
            <person name="Yu J."/>
            <person name="Hong S."/>
            <person name="Yu X."/>
            <person name="Zou P."/>
            <person name="Chen C."/>
            <person name="Chang X."/>
            <person name="Wang W."/>
            <person name="Lv Y."/>
            <person name="Sun Y."/>
            <person name="Ma L."/>
            <person name="Shen B."/>
            <person name="Zhu C."/>
        </authorList>
    </citation>
    <scope>NUCLEOTIDE SEQUENCE [LARGE SCALE GENOMIC DNA]</scope>
</reference>
<gene>
    <name evidence="1" type="ORF">ZHAS_00008978</name>
</gene>
<dbReference type="AlphaFoldDB" id="A0A084VTT5"/>
<dbReference type="EnsemblMetazoa" id="ASIC008978-RA">
    <property type="protein sequence ID" value="ASIC008978-PA"/>
    <property type="gene ID" value="ASIC008978"/>
</dbReference>
<organism evidence="1">
    <name type="scientific">Anopheles sinensis</name>
    <name type="common">Mosquito</name>
    <dbReference type="NCBI Taxonomy" id="74873"/>
    <lineage>
        <taxon>Eukaryota</taxon>
        <taxon>Metazoa</taxon>
        <taxon>Ecdysozoa</taxon>
        <taxon>Arthropoda</taxon>
        <taxon>Hexapoda</taxon>
        <taxon>Insecta</taxon>
        <taxon>Pterygota</taxon>
        <taxon>Neoptera</taxon>
        <taxon>Endopterygota</taxon>
        <taxon>Diptera</taxon>
        <taxon>Nematocera</taxon>
        <taxon>Culicoidea</taxon>
        <taxon>Culicidae</taxon>
        <taxon>Anophelinae</taxon>
        <taxon>Anopheles</taxon>
    </lineage>
</organism>